<keyword evidence="5" id="KW-0325">Glycoprotein</keyword>
<evidence type="ECO:0000313" key="7">
    <source>
        <dbReference type="EMBL" id="KAK1399952.1"/>
    </source>
</evidence>
<dbReference type="AlphaFoldDB" id="A0AAD8J910"/>
<dbReference type="InterPro" id="IPR029063">
    <property type="entry name" value="SAM-dependent_MTases_sf"/>
</dbReference>
<name>A0AAD8J910_9APIA</name>
<reference evidence="7" key="1">
    <citation type="submission" date="2023-02" db="EMBL/GenBank/DDBJ databases">
        <title>Genome of toxic invasive species Heracleum sosnowskyi carries increased number of genes despite the absence of recent whole-genome duplications.</title>
        <authorList>
            <person name="Schelkunov M."/>
            <person name="Shtratnikova V."/>
            <person name="Makarenko M."/>
            <person name="Klepikova A."/>
            <person name="Omelchenko D."/>
            <person name="Novikova G."/>
            <person name="Obukhova E."/>
            <person name="Bogdanov V."/>
            <person name="Penin A."/>
            <person name="Logacheva M."/>
        </authorList>
    </citation>
    <scope>NUCLEOTIDE SEQUENCE</scope>
    <source>
        <strain evidence="7">Hsosn_3</strain>
        <tissue evidence="7">Leaf</tissue>
    </source>
</reference>
<keyword evidence="3" id="KW-0489">Methyltransferase</keyword>
<comment type="similarity">
    <text evidence="2">Belongs to the methyltransferase superfamily.</text>
</comment>
<dbReference type="InterPro" id="IPR004159">
    <property type="entry name" value="Put_SAM_MeTrfase"/>
</dbReference>
<evidence type="ECO:0000256" key="3">
    <source>
        <dbReference type="ARBA" id="ARBA00022603"/>
    </source>
</evidence>
<dbReference type="SUPFAM" id="SSF53335">
    <property type="entry name" value="S-adenosyl-L-methionine-dependent methyltransferases"/>
    <property type="match status" value="1"/>
</dbReference>
<dbReference type="Proteomes" id="UP001237642">
    <property type="component" value="Unassembled WGS sequence"/>
</dbReference>
<keyword evidence="3" id="KW-0808">Transferase</keyword>
<keyword evidence="8" id="KW-1185">Reference proteome</keyword>
<dbReference type="GO" id="GO:0012505">
    <property type="term" value="C:endomembrane system"/>
    <property type="evidence" value="ECO:0007669"/>
    <property type="project" value="UniProtKB-SubCell"/>
</dbReference>
<keyword evidence="4" id="KW-0812">Transmembrane</keyword>
<evidence type="ECO:0000313" key="8">
    <source>
        <dbReference type="Proteomes" id="UP001237642"/>
    </source>
</evidence>
<evidence type="ECO:0000256" key="2">
    <source>
        <dbReference type="ARBA" id="ARBA00008361"/>
    </source>
</evidence>
<dbReference type="EMBL" id="JAUIZM010000002">
    <property type="protein sequence ID" value="KAK1399952.1"/>
    <property type="molecule type" value="Genomic_DNA"/>
</dbReference>
<dbReference type="Pfam" id="PF03141">
    <property type="entry name" value="Methyltransf_29"/>
    <property type="match status" value="1"/>
</dbReference>
<evidence type="ECO:0000256" key="4">
    <source>
        <dbReference type="ARBA" id="ARBA00022968"/>
    </source>
</evidence>
<proteinExistence type="inferred from homology"/>
<dbReference type="GO" id="GO:0032259">
    <property type="term" value="P:methylation"/>
    <property type="evidence" value="ECO:0007669"/>
    <property type="project" value="UniProtKB-KW"/>
</dbReference>
<dbReference type="GO" id="GO:0008168">
    <property type="term" value="F:methyltransferase activity"/>
    <property type="evidence" value="ECO:0007669"/>
    <property type="project" value="UniProtKB-KW"/>
</dbReference>
<dbReference type="GO" id="GO:0016020">
    <property type="term" value="C:membrane"/>
    <property type="evidence" value="ECO:0007669"/>
    <property type="project" value="UniProtKB-SubCell"/>
</dbReference>
<evidence type="ECO:0000256" key="5">
    <source>
        <dbReference type="ARBA" id="ARBA00023180"/>
    </source>
</evidence>
<evidence type="ECO:0000256" key="6">
    <source>
        <dbReference type="ARBA" id="ARBA00037847"/>
    </source>
</evidence>
<dbReference type="PANTHER" id="PTHR45642">
    <property type="entry name" value="GDSL ESTERASE/LIPASE EXL3"/>
    <property type="match status" value="1"/>
</dbReference>
<gene>
    <name evidence="7" type="ORF">POM88_009815</name>
</gene>
<dbReference type="PANTHER" id="PTHR45642:SF95">
    <property type="entry name" value="GDSL-LIKE LIPASE_ACYLHYDROLASE FAMILY PROTEIN, EXPRESSED"/>
    <property type="match status" value="1"/>
</dbReference>
<organism evidence="7 8">
    <name type="scientific">Heracleum sosnowskyi</name>
    <dbReference type="NCBI Taxonomy" id="360622"/>
    <lineage>
        <taxon>Eukaryota</taxon>
        <taxon>Viridiplantae</taxon>
        <taxon>Streptophyta</taxon>
        <taxon>Embryophyta</taxon>
        <taxon>Tracheophyta</taxon>
        <taxon>Spermatophyta</taxon>
        <taxon>Magnoliopsida</taxon>
        <taxon>eudicotyledons</taxon>
        <taxon>Gunneridae</taxon>
        <taxon>Pentapetalae</taxon>
        <taxon>asterids</taxon>
        <taxon>campanulids</taxon>
        <taxon>Apiales</taxon>
        <taxon>Apiaceae</taxon>
        <taxon>Apioideae</taxon>
        <taxon>apioid superclade</taxon>
        <taxon>Tordylieae</taxon>
        <taxon>Tordyliinae</taxon>
        <taxon>Heracleum</taxon>
    </lineage>
</organism>
<dbReference type="Gene3D" id="3.40.50.1110">
    <property type="entry name" value="SGNH hydrolase"/>
    <property type="match status" value="1"/>
</dbReference>
<evidence type="ECO:0000256" key="1">
    <source>
        <dbReference type="ARBA" id="ARBA00004606"/>
    </source>
</evidence>
<sequence>MVPGTSDSDDPAYNNFNQDGAPLWCIGFQKAQDQAVTILGGQISLQFIPKMITNCLFSKTTTFQQLLEKYTIALGLIVFGDSIADQGNNNNLSSIMKCNFSPYGIDFTGGLATGRFTNARTPSDMIAAELGIKELVPAYLDPSLQIKDLSTGASFASVISHLFCDYQVRTILAIGCGCGSFEAHLFSKGLLTMCLLEFEASGSQVQPTPTNSRKRPSCYAWICNFMQFPYPSHSFDMIHCAQCGVDREKKGIHNINCDNDIVSLGSSNVSAAKMTLHGKERIISELTSPV</sequence>
<dbReference type="InterPro" id="IPR050592">
    <property type="entry name" value="GDSL_lipolytic_enzyme"/>
</dbReference>
<keyword evidence="4" id="KW-0735">Signal-anchor</keyword>
<comment type="caution">
    <text evidence="7">The sequence shown here is derived from an EMBL/GenBank/DDBJ whole genome shotgun (WGS) entry which is preliminary data.</text>
</comment>
<dbReference type="InterPro" id="IPR036514">
    <property type="entry name" value="SGNH_hydro_sf"/>
</dbReference>
<accession>A0AAD8J910</accession>
<comment type="subcellular location">
    <subcellularLocation>
        <location evidence="6">Endomembrane system</location>
        <topology evidence="6">Single-pass membrane protein</topology>
    </subcellularLocation>
    <subcellularLocation>
        <location evidence="1">Membrane</location>
        <topology evidence="1">Single-pass type II membrane protein</topology>
    </subcellularLocation>
</comment>
<protein>
    <submittedName>
        <fullName evidence="7">Uncharacterized protein</fullName>
    </submittedName>
</protein>
<reference evidence="7" key="2">
    <citation type="submission" date="2023-05" db="EMBL/GenBank/DDBJ databases">
        <authorList>
            <person name="Schelkunov M.I."/>
        </authorList>
    </citation>
    <scope>NUCLEOTIDE SEQUENCE</scope>
    <source>
        <strain evidence="7">Hsosn_3</strain>
        <tissue evidence="7">Leaf</tissue>
    </source>
</reference>